<dbReference type="Proteomes" id="UP000184287">
    <property type="component" value="Unassembled WGS sequence"/>
</dbReference>
<dbReference type="Pfam" id="PF13419">
    <property type="entry name" value="HAD_2"/>
    <property type="match status" value="1"/>
</dbReference>
<dbReference type="Gene3D" id="3.40.50.1000">
    <property type="entry name" value="HAD superfamily/HAD-like"/>
    <property type="match status" value="1"/>
</dbReference>
<organism evidence="1 2">
    <name type="scientific">Pedobacter caeni</name>
    <dbReference type="NCBI Taxonomy" id="288992"/>
    <lineage>
        <taxon>Bacteria</taxon>
        <taxon>Pseudomonadati</taxon>
        <taxon>Bacteroidota</taxon>
        <taxon>Sphingobacteriia</taxon>
        <taxon>Sphingobacteriales</taxon>
        <taxon>Sphingobacteriaceae</taxon>
        <taxon>Pedobacter</taxon>
    </lineage>
</organism>
<dbReference type="InterPro" id="IPR041492">
    <property type="entry name" value="HAD_2"/>
</dbReference>
<sequence length="202" mass="23379">MTTEKFLKEKQAFVFELDDVLYPEKDYLLQVYYLFAQFIEYGEQLNATEILQFMQEKYLADGAEGMFEQTAAKFDIPLKYQVNYDLLFQNARLPLKLLIFNKVLTFLQEIVAQGKQLFLLVDGDPVMQLNKIRQMEWNGLESHLVVYFGAEIGNKPSAAGLELIMDRHDLKSEELVLIGHSDKDMECAAKARVDFFEVGKLL</sequence>
<dbReference type="EMBL" id="FQUQ01000002">
    <property type="protein sequence ID" value="SHF35005.1"/>
    <property type="molecule type" value="Genomic_DNA"/>
</dbReference>
<accession>A0A1M5AXQ6</accession>
<dbReference type="OrthoDB" id="791795at2"/>
<evidence type="ECO:0000313" key="1">
    <source>
        <dbReference type="EMBL" id="SHF35005.1"/>
    </source>
</evidence>
<proteinExistence type="predicted"/>
<dbReference type="RefSeq" id="WP_073231111.1">
    <property type="nucleotide sequence ID" value="NZ_FQUQ01000002.1"/>
</dbReference>
<evidence type="ECO:0000313" key="2">
    <source>
        <dbReference type="Proteomes" id="UP000184287"/>
    </source>
</evidence>
<dbReference type="SUPFAM" id="SSF56784">
    <property type="entry name" value="HAD-like"/>
    <property type="match status" value="1"/>
</dbReference>
<gene>
    <name evidence="1" type="ORF">SAMN04488522_102931</name>
</gene>
<reference evidence="2" key="1">
    <citation type="submission" date="2016-11" db="EMBL/GenBank/DDBJ databases">
        <authorList>
            <person name="Varghese N."/>
            <person name="Submissions S."/>
        </authorList>
    </citation>
    <scope>NUCLEOTIDE SEQUENCE [LARGE SCALE GENOMIC DNA]</scope>
    <source>
        <strain evidence="2">DSM 16990</strain>
    </source>
</reference>
<dbReference type="InterPro" id="IPR036412">
    <property type="entry name" value="HAD-like_sf"/>
</dbReference>
<keyword evidence="2" id="KW-1185">Reference proteome</keyword>
<dbReference type="CDD" id="cd01427">
    <property type="entry name" value="HAD_like"/>
    <property type="match status" value="1"/>
</dbReference>
<protein>
    <submittedName>
        <fullName evidence="1">Phosphoglycolate phosphatase, HAD superfamily</fullName>
    </submittedName>
</protein>
<name>A0A1M5AXQ6_9SPHI</name>
<dbReference type="InterPro" id="IPR023214">
    <property type="entry name" value="HAD_sf"/>
</dbReference>
<dbReference type="AlphaFoldDB" id="A0A1M5AXQ6"/>
<dbReference type="Gene3D" id="1.10.150.520">
    <property type="match status" value="1"/>
</dbReference>
<dbReference type="STRING" id="288992.SAMN04488522_102931"/>